<evidence type="ECO:0000256" key="1">
    <source>
        <dbReference type="ARBA" id="ARBA00022737"/>
    </source>
</evidence>
<reference evidence="4" key="1">
    <citation type="submission" date="2015-02" db="EMBL/GenBank/DDBJ databases">
        <title>A transcriptome of Wollemia nobilis - a relic of Gondwana.</title>
        <authorList>
            <person name="Chia J.Y."/>
            <person name="Leong Y.S."/>
            <person name="Abdul Karim S."/>
            <person name="Wan Azmi N."/>
            <person name="Hercus R."/>
            <person name="Croft L."/>
        </authorList>
    </citation>
    <scope>NUCLEOTIDE SEQUENCE</scope>
    <source>
        <strain evidence="4">MaeBrown</strain>
        <tissue evidence="4">Leaf</tissue>
    </source>
</reference>
<organism evidence="4">
    <name type="scientific">Wollemia nobilis</name>
    <dbReference type="NCBI Taxonomy" id="56998"/>
    <lineage>
        <taxon>Eukaryota</taxon>
        <taxon>Viridiplantae</taxon>
        <taxon>Streptophyta</taxon>
        <taxon>Embryophyta</taxon>
        <taxon>Tracheophyta</taxon>
        <taxon>Spermatophyta</taxon>
        <taxon>Pinopsida</taxon>
        <taxon>Pinidae</taxon>
        <taxon>Conifers II</taxon>
        <taxon>Araucariales</taxon>
        <taxon>Araucariaceae</taxon>
        <taxon>Wollemia</taxon>
    </lineage>
</organism>
<evidence type="ECO:0000256" key="2">
    <source>
        <dbReference type="SAM" id="MobiDB-lite"/>
    </source>
</evidence>
<keyword evidence="1" id="KW-0677">Repeat</keyword>
<protein>
    <submittedName>
        <fullName evidence="4">TSA: Wollemia nobilis Ref_Wollemi_Transcript_12585_2099 transcribed RNA sequence</fullName>
    </submittedName>
</protein>
<dbReference type="SMART" id="SM00153">
    <property type="entry name" value="VHP"/>
    <property type="match status" value="1"/>
</dbReference>
<dbReference type="SUPFAM" id="SSF47050">
    <property type="entry name" value="VHP, Villin headpiece domain"/>
    <property type="match status" value="1"/>
</dbReference>
<dbReference type="InterPro" id="IPR036886">
    <property type="entry name" value="Villin_headpiece_dom_sf"/>
</dbReference>
<feature type="domain" description="HP" evidence="3">
    <location>
        <begin position="258"/>
        <end position="323"/>
    </location>
</feature>
<accession>A0A0C9S7X8</accession>
<dbReference type="Gene3D" id="1.10.950.10">
    <property type="entry name" value="Villin headpiece domain"/>
    <property type="match status" value="1"/>
</dbReference>
<dbReference type="GO" id="GO:0007015">
    <property type="term" value="P:actin filament organization"/>
    <property type="evidence" value="ECO:0007669"/>
    <property type="project" value="UniProtKB-ARBA"/>
</dbReference>
<feature type="compositionally biased region" description="Polar residues" evidence="2">
    <location>
        <begin position="102"/>
        <end position="121"/>
    </location>
</feature>
<feature type="region of interest" description="Disordered" evidence="2">
    <location>
        <begin position="98"/>
        <end position="162"/>
    </location>
</feature>
<evidence type="ECO:0000259" key="3">
    <source>
        <dbReference type="PROSITE" id="PS51089"/>
    </source>
</evidence>
<name>A0A0C9S7X8_9CONI</name>
<feature type="compositionally biased region" description="Polar residues" evidence="2">
    <location>
        <begin position="196"/>
        <end position="213"/>
    </location>
</feature>
<proteinExistence type="predicted"/>
<dbReference type="GO" id="GO:0051015">
    <property type="term" value="F:actin filament binding"/>
    <property type="evidence" value="ECO:0007669"/>
    <property type="project" value="InterPro"/>
</dbReference>
<sequence>MILDAHSEVFVWVGQHVDAKEKQLAFEIGKKYMERAALLEGLSQDIPLYKVTEGNEPPFFTKYYMWDSAKAAVQGNSFEKKLATLSGIPLQAVENLKKRMSTPDSGSSEAPFSDSSNGSKQSGATQRAAALAALSSAFNSSGGSKPAPRPAKPFGTSNQSSQRAAAVAALSTVLDAEAKKGSPAKTAVVNDKKTSVDTVSEITDNKSDTTVSSEPEELLPKQDESSTQEGTKLEESSTESNGQEVSEPKEAEVNAEENGSSETYSYERLKAKSTNPAPGIDHKKRETYLSPQEFHKIFGMDQKKFYEQPKWKQDMRKRAVDLF</sequence>
<feature type="region of interest" description="Disordered" evidence="2">
    <location>
        <begin position="177"/>
        <end position="288"/>
    </location>
</feature>
<dbReference type="PANTHER" id="PTHR11977">
    <property type="entry name" value="VILLIN"/>
    <property type="match status" value="1"/>
</dbReference>
<dbReference type="PANTHER" id="PTHR11977:SF51">
    <property type="entry name" value="PROTEIN FLIGHTLESS-1 HOMOLOG"/>
    <property type="match status" value="1"/>
</dbReference>
<dbReference type="InterPro" id="IPR029006">
    <property type="entry name" value="ADF-H/Gelsolin-like_dom_sf"/>
</dbReference>
<dbReference type="PROSITE" id="PS51089">
    <property type="entry name" value="HP"/>
    <property type="match status" value="1"/>
</dbReference>
<dbReference type="Pfam" id="PF02209">
    <property type="entry name" value="VHP"/>
    <property type="match status" value="1"/>
</dbReference>
<dbReference type="InterPro" id="IPR003128">
    <property type="entry name" value="Villin_headpiece"/>
</dbReference>
<feature type="compositionally biased region" description="Low complexity" evidence="2">
    <location>
        <begin position="122"/>
        <end position="144"/>
    </location>
</feature>
<dbReference type="GO" id="GO:0051014">
    <property type="term" value="P:actin filament severing"/>
    <property type="evidence" value="ECO:0007669"/>
    <property type="project" value="TreeGrafter"/>
</dbReference>
<dbReference type="Gene3D" id="3.40.20.10">
    <property type="entry name" value="Severin"/>
    <property type="match status" value="1"/>
</dbReference>
<dbReference type="SUPFAM" id="SSF55753">
    <property type="entry name" value="Actin depolymerizing proteins"/>
    <property type="match status" value="1"/>
</dbReference>
<dbReference type="EMBL" id="GCHU01012510">
    <property type="protein sequence ID" value="JAG87413.1"/>
    <property type="molecule type" value="Transcribed_RNA"/>
</dbReference>
<dbReference type="InterPro" id="IPR007122">
    <property type="entry name" value="Villin/Gelsolin"/>
</dbReference>
<dbReference type="AlphaFoldDB" id="A0A0C9S7X8"/>
<evidence type="ECO:0000313" key="4">
    <source>
        <dbReference type="EMBL" id="JAG87413.1"/>
    </source>
</evidence>